<evidence type="ECO:0000259" key="6">
    <source>
        <dbReference type="Pfam" id="PF00590"/>
    </source>
</evidence>
<reference evidence="7 8" key="1">
    <citation type="submission" date="2017-06" db="EMBL/GenBank/DDBJ databases">
        <authorList>
            <consortium name="Pathogen Informatics"/>
        </authorList>
    </citation>
    <scope>NUCLEOTIDE SEQUENCE [LARGE SCALE GENOMIC DNA]</scope>
    <source>
        <strain evidence="7 8">NCTC13039</strain>
    </source>
</reference>
<dbReference type="InterPro" id="IPR035996">
    <property type="entry name" value="4pyrrol_Methylase_sf"/>
</dbReference>
<organism evidence="7 8">
    <name type="scientific">Dermatophilus congolensis</name>
    <dbReference type="NCBI Taxonomy" id="1863"/>
    <lineage>
        <taxon>Bacteria</taxon>
        <taxon>Bacillati</taxon>
        <taxon>Actinomycetota</taxon>
        <taxon>Actinomycetes</taxon>
        <taxon>Micrococcales</taxon>
        <taxon>Dermatophilaceae</taxon>
        <taxon>Dermatophilus</taxon>
    </lineage>
</organism>
<keyword evidence="5" id="KW-0949">S-adenosyl-L-methionine</keyword>
<dbReference type="GO" id="GO:0009236">
    <property type="term" value="P:cobalamin biosynthetic process"/>
    <property type="evidence" value="ECO:0007669"/>
    <property type="project" value="UniProtKB-UniPathway"/>
</dbReference>
<accession>A0A239VNQ8</accession>
<dbReference type="InterPro" id="IPR014008">
    <property type="entry name" value="Cbl_synth_MTase_CbiT"/>
</dbReference>
<dbReference type="InterPro" id="IPR012818">
    <property type="entry name" value="CbiE"/>
</dbReference>
<dbReference type="RefSeq" id="WP_051277125.1">
    <property type="nucleotide sequence ID" value="NZ_JAAFNI010000001.1"/>
</dbReference>
<feature type="domain" description="Tetrapyrrole methylase" evidence="6">
    <location>
        <begin position="13"/>
        <end position="207"/>
    </location>
</feature>
<evidence type="ECO:0000256" key="4">
    <source>
        <dbReference type="ARBA" id="ARBA00022679"/>
    </source>
</evidence>
<dbReference type="KEGG" id="dco:SAMEA4475696_1938"/>
<dbReference type="InterPro" id="IPR000878">
    <property type="entry name" value="4pyrrol_Mease"/>
</dbReference>
<name>A0A239VNQ8_9MICO</name>
<dbReference type="STRING" id="1121387.GCA_000429885_00307"/>
<dbReference type="CDD" id="cd02440">
    <property type="entry name" value="AdoMet_MTases"/>
    <property type="match status" value="1"/>
</dbReference>
<dbReference type="OrthoDB" id="9787825at2"/>
<evidence type="ECO:0000313" key="7">
    <source>
        <dbReference type="EMBL" id="SNV23935.1"/>
    </source>
</evidence>
<dbReference type="NCBIfam" id="TIGR02469">
    <property type="entry name" value="CbiT"/>
    <property type="match status" value="1"/>
</dbReference>
<dbReference type="Pfam" id="PF00590">
    <property type="entry name" value="TP_methylase"/>
    <property type="match status" value="1"/>
</dbReference>
<keyword evidence="8" id="KW-1185">Reference proteome</keyword>
<dbReference type="InterPro" id="IPR014777">
    <property type="entry name" value="4pyrrole_Mease_sub1"/>
</dbReference>
<dbReference type="SUPFAM" id="SSF53790">
    <property type="entry name" value="Tetrapyrrole methylase"/>
    <property type="match status" value="1"/>
</dbReference>
<dbReference type="UniPathway" id="UPA00148"/>
<dbReference type="CDD" id="cd11644">
    <property type="entry name" value="Precorrin-6Y-MT"/>
    <property type="match status" value="1"/>
</dbReference>
<sequence length="435" mass="47428">MDTTNHQHNTHPITLIGIGADGWDSLTPHAQHTLHTATTIIGAPRQLDLLPTTITAQRIPWGKPLRPSIRPLIRQHAPNNNLTILASGDPWHYGIGHALTEELTHETHDTGTHYPLTTIPTTSSMALACARMQWPAETVTIITTVGRDTHTLNRHLHPNTRILTLIPRGTTIIDLAKHLTNHGYHNAELTLLSDLGTPNETHTTATATTWTTHHTNLPTLAIAAINTNTPITNPNPRHPGLVPGLPDETFTTDGQLTKWETRAITLAALAPRPHELLWDIGSGTGTIALEWCLTHPTTHAISIETRPDRTANITTNAHNLGVNTTLQTITGHAPEALHDLPQPNAIFIGGGATTPQLLETCWNALPPGGRIVANAVTIETENRLITARTTWGGELGHIQISRAQPIGTYTSWTPARPVTQWRARKPHLINEGTTR</sequence>
<dbReference type="GO" id="GO:0008276">
    <property type="term" value="F:protein methyltransferase activity"/>
    <property type="evidence" value="ECO:0007669"/>
    <property type="project" value="InterPro"/>
</dbReference>
<protein>
    <submittedName>
        <fullName evidence="7">Precorrin-6Y C(5,15)-methyltransferase [decarboxylating]</fullName>
        <ecNumber evidence="7">2.1.1.132</ecNumber>
    </submittedName>
</protein>
<dbReference type="InterPro" id="IPR029063">
    <property type="entry name" value="SAM-dependent_MTases_sf"/>
</dbReference>
<comment type="pathway">
    <text evidence="1">Cofactor biosynthesis; adenosylcobalamin biosynthesis.</text>
</comment>
<dbReference type="NCBIfam" id="TIGR02467">
    <property type="entry name" value="CbiE"/>
    <property type="match status" value="1"/>
</dbReference>
<keyword evidence="4 7" id="KW-0808">Transferase</keyword>
<evidence type="ECO:0000256" key="3">
    <source>
        <dbReference type="ARBA" id="ARBA00022603"/>
    </source>
</evidence>
<dbReference type="EC" id="2.1.1.132" evidence="7"/>
<dbReference type="SUPFAM" id="SSF53335">
    <property type="entry name" value="S-adenosyl-L-methionine-dependent methyltransferases"/>
    <property type="match status" value="1"/>
</dbReference>
<evidence type="ECO:0000313" key="8">
    <source>
        <dbReference type="Proteomes" id="UP000242637"/>
    </source>
</evidence>
<evidence type="ECO:0000256" key="2">
    <source>
        <dbReference type="ARBA" id="ARBA00022573"/>
    </source>
</evidence>
<dbReference type="PIRSF" id="PIRSF036428">
    <property type="entry name" value="CobL"/>
    <property type="match status" value="1"/>
</dbReference>
<evidence type="ECO:0000256" key="1">
    <source>
        <dbReference type="ARBA" id="ARBA00004953"/>
    </source>
</evidence>
<evidence type="ECO:0000256" key="5">
    <source>
        <dbReference type="ARBA" id="ARBA00022691"/>
    </source>
</evidence>
<dbReference type="Gene3D" id="3.40.1010.10">
    <property type="entry name" value="Cobalt-precorrin-4 Transmethylase, Domain 1"/>
    <property type="match status" value="1"/>
</dbReference>
<dbReference type="InterPro" id="IPR006365">
    <property type="entry name" value="Cbl_synth_CobL"/>
</dbReference>
<proteinExistence type="predicted"/>
<dbReference type="GeneID" id="77100399"/>
<dbReference type="PANTHER" id="PTHR43182">
    <property type="entry name" value="COBALT-PRECORRIN-6B C(15)-METHYLTRANSFERASE (DECARBOXYLATING)"/>
    <property type="match status" value="1"/>
</dbReference>
<dbReference type="Gene3D" id="3.40.50.150">
    <property type="entry name" value="Vaccinia Virus protein VP39"/>
    <property type="match status" value="1"/>
</dbReference>
<keyword evidence="2" id="KW-0169">Cobalamin biosynthesis</keyword>
<keyword evidence="3 7" id="KW-0489">Methyltransferase</keyword>
<dbReference type="Proteomes" id="UP000242637">
    <property type="component" value="Chromosome 1"/>
</dbReference>
<dbReference type="GO" id="GO:0046025">
    <property type="term" value="F:precorrin-6Y C5,15-methyltransferase (decarboxylating) activity"/>
    <property type="evidence" value="ECO:0007669"/>
    <property type="project" value="UniProtKB-EC"/>
</dbReference>
<gene>
    <name evidence="7" type="primary">cobL</name>
    <name evidence="7" type="ORF">SAMEA4475696_01938</name>
</gene>
<dbReference type="InterPro" id="IPR050714">
    <property type="entry name" value="Cobalamin_biosynth_MTase"/>
</dbReference>
<dbReference type="PANTHER" id="PTHR43182:SF1">
    <property type="entry name" value="COBALT-PRECORRIN-7 C(5)-METHYLTRANSFERASE"/>
    <property type="match status" value="1"/>
</dbReference>
<dbReference type="EMBL" id="LT906453">
    <property type="protein sequence ID" value="SNV23935.1"/>
    <property type="molecule type" value="Genomic_DNA"/>
</dbReference>
<dbReference type="AlphaFoldDB" id="A0A239VNQ8"/>
<dbReference type="GO" id="GO:0032259">
    <property type="term" value="P:methylation"/>
    <property type="evidence" value="ECO:0007669"/>
    <property type="project" value="UniProtKB-KW"/>
</dbReference>